<keyword evidence="4" id="KW-0812">Transmembrane</keyword>
<dbReference type="Pfam" id="PF03015">
    <property type="entry name" value="Sterile"/>
    <property type="match status" value="1"/>
</dbReference>
<dbReference type="Gene3D" id="3.40.50.720">
    <property type="entry name" value="NAD(P)-binding Rossmann-like Domain"/>
    <property type="match status" value="1"/>
</dbReference>
<evidence type="ECO:0000256" key="3">
    <source>
        <dbReference type="ARBA" id="ARBA00023098"/>
    </source>
</evidence>
<dbReference type="PANTHER" id="PTHR11011:SF116">
    <property type="entry name" value="FATTY ACYL-COA REDUCTASE CG5065-RELATED"/>
    <property type="match status" value="1"/>
</dbReference>
<keyword evidence="4" id="KW-0521">NADP</keyword>
<comment type="catalytic activity">
    <reaction evidence="4">
        <text>a long-chain fatty acyl-CoA + 2 NADPH + 2 H(+) = a long-chain primary fatty alcohol + 2 NADP(+) + CoA</text>
        <dbReference type="Rhea" id="RHEA:52716"/>
        <dbReference type="ChEBI" id="CHEBI:15378"/>
        <dbReference type="ChEBI" id="CHEBI:57287"/>
        <dbReference type="ChEBI" id="CHEBI:57783"/>
        <dbReference type="ChEBI" id="CHEBI:58349"/>
        <dbReference type="ChEBI" id="CHEBI:77396"/>
        <dbReference type="ChEBI" id="CHEBI:83139"/>
        <dbReference type="EC" id="1.2.1.84"/>
    </reaction>
</comment>
<keyword evidence="8" id="KW-1185">Reference proteome</keyword>
<keyword evidence="4" id="KW-0560">Oxidoreductase</keyword>
<dbReference type="GO" id="GO:0035336">
    <property type="term" value="P:long-chain fatty-acyl-CoA metabolic process"/>
    <property type="evidence" value="ECO:0007669"/>
    <property type="project" value="TreeGrafter"/>
</dbReference>
<evidence type="ECO:0000313" key="7">
    <source>
        <dbReference type="EMBL" id="CAB3257542.1"/>
    </source>
</evidence>
<keyword evidence="2 4" id="KW-0444">Lipid biosynthesis</keyword>
<dbReference type="Pfam" id="PF07993">
    <property type="entry name" value="NAD_binding_4"/>
    <property type="match status" value="1"/>
</dbReference>
<dbReference type="EC" id="1.2.1.84" evidence="4"/>
<dbReference type="FunFam" id="3.40.50.720:FF:000458">
    <property type="entry name" value="Fatty acyl-CoA reductase"/>
    <property type="match status" value="1"/>
</dbReference>
<evidence type="ECO:0000256" key="2">
    <source>
        <dbReference type="ARBA" id="ARBA00022516"/>
    </source>
</evidence>
<comment type="similarity">
    <text evidence="1 4">Belongs to the fatty acyl-CoA reductase family.</text>
</comment>
<feature type="domain" description="Fatty acyl-CoA reductase C-terminal" evidence="5">
    <location>
        <begin position="391"/>
        <end position="482"/>
    </location>
</feature>
<gene>
    <name evidence="7" type="ORF">APLA_LOCUS16058</name>
</gene>
<proteinExistence type="inferred from homology"/>
<comment type="caution">
    <text evidence="7">The sequence shown here is derived from an EMBL/GenBank/DDBJ whole genome shotgun (WGS) entry which is preliminary data.</text>
</comment>
<dbReference type="PANTHER" id="PTHR11011">
    <property type="entry name" value="MALE STERILITY PROTEIN 2-RELATED"/>
    <property type="match status" value="1"/>
</dbReference>
<evidence type="ECO:0000259" key="6">
    <source>
        <dbReference type="Pfam" id="PF07993"/>
    </source>
</evidence>
<protein>
    <recommendedName>
        <fullName evidence="4">Fatty acyl-CoA reductase</fullName>
        <ecNumber evidence="4">1.2.1.84</ecNumber>
    </recommendedName>
</protein>
<dbReference type="InterPro" id="IPR013120">
    <property type="entry name" value="FAR_NAD-bd"/>
</dbReference>
<keyword evidence="3 4" id="KW-0443">Lipid metabolism</keyword>
<evidence type="ECO:0000313" key="8">
    <source>
        <dbReference type="Proteomes" id="UP000494106"/>
    </source>
</evidence>
<dbReference type="GO" id="GO:0102965">
    <property type="term" value="F:alcohol-forming long-chain fatty acyl-CoA reductase activity"/>
    <property type="evidence" value="ECO:0007669"/>
    <property type="project" value="UniProtKB-EC"/>
</dbReference>
<evidence type="ECO:0000256" key="1">
    <source>
        <dbReference type="ARBA" id="ARBA00005928"/>
    </source>
</evidence>
<accession>A0A8S1B4N1</accession>
<dbReference type="InterPro" id="IPR033640">
    <property type="entry name" value="FAR_C"/>
</dbReference>
<dbReference type="InterPro" id="IPR026055">
    <property type="entry name" value="FAR"/>
</dbReference>
<feature type="domain" description="Thioester reductase (TE)" evidence="6">
    <location>
        <begin position="31"/>
        <end position="319"/>
    </location>
</feature>
<dbReference type="AlphaFoldDB" id="A0A8S1B4N1"/>
<name>A0A8S1B4N1_ARCPL</name>
<organism evidence="7 8">
    <name type="scientific">Arctia plantaginis</name>
    <name type="common">Wood tiger moth</name>
    <name type="synonym">Phalaena plantaginis</name>
    <dbReference type="NCBI Taxonomy" id="874455"/>
    <lineage>
        <taxon>Eukaryota</taxon>
        <taxon>Metazoa</taxon>
        <taxon>Ecdysozoa</taxon>
        <taxon>Arthropoda</taxon>
        <taxon>Hexapoda</taxon>
        <taxon>Insecta</taxon>
        <taxon>Pterygota</taxon>
        <taxon>Neoptera</taxon>
        <taxon>Endopterygota</taxon>
        <taxon>Lepidoptera</taxon>
        <taxon>Glossata</taxon>
        <taxon>Ditrysia</taxon>
        <taxon>Noctuoidea</taxon>
        <taxon>Erebidae</taxon>
        <taxon>Arctiinae</taxon>
        <taxon>Arctia</taxon>
    </lineage>
</organism>
<evidence type="ECO:0000259" key="5">
    <source>
        <dbReference type="Pfam" id="PF03015"/>
    </source>
</evidence>
<reference evidence="7 8" key="1">
    <citation type="submission" date="2020-04" db="EMBL/GenBank/DDBJ databases">
        <authorList>
            <person name="Wallbank WR R."/>
            <person name="Pardo Diaz C."/>
            <person name="Kozak K."/>
            <person name="Martin S."/>
            <person name="Jiggins C."/>
            <person name="Moest M."/>
            <person name="Warren A I."/>
            <person name="Byers J.R.P. K."/>
            <person name="Montejo-Kovacevich G."/>
            <person name="Yen C E."/>
        </authorList>
    </citation>
    <scope>NUCLEOTIDE SEQUENCE [LARGE SCALE GENOMIC DNA]</scope>
</reference>
<evidence type="ECO:0000256" key="4">
    <source>
        <dbReference type="RuleBase" id="RU363097"/>
    </source>
</evidence>
<dbReference type="Proteomes" id="UP000494106">
    <property type="component" value="Unassembled WGS sequence"/>
</dbReference>
<keyword evidence="4" id="KW-1133">Transmembrane helix</keyword>
<feature type="transmembrane region" description="Helical" evidence="4">
    <location>
        <begin position="497"/>
        <end position="517"/>
    </location>
</feature>
<dbReference type="GO" id="GO:0080019">
    <property type="term" value="F:alcohol-forming very long-chain fatty acyl-CoA reductase activity"/>
    <property type="evidence" value="ECO:0007669"/>
    <property type="project" value="InterPro"/>
</dbReference>
<dbReference type="InterPro" id="IPR036291">
    <property type="entry name" value="NAD(P)-bd_dom_sf"/>
</dbReference>
<dbReference type="SUPFAM" id="SSF51735">
    <property type="entry name" value="NAD(P)-binding Rossmann-fold domains"/>
    <property type="match status" value="1"/>
</dbReference>
<dbReference type="EMBL" id="CADEBC010000591">
    <property type="protein sequence ID" value="CAB3257542.1"/>
    <property type="molecule type" value="Genomic_DNA"/>
</dbReference>
<sequence>MASCLSGGHYVPGTQEYMPVAEFYAEKSVFVTGGTGFMGKVLVEKLLRSCPKIKKIYLLMRPKRGQDVASRLTELTQSPLFETLRRESPQALNKIIPIVGDITEPELGISAADQTMLCQKVSVVFHSAATVKFDEKLKLSVTINMLGTQQLVQLCHRMLNLEALVHVSTAYCNCERERVEETVYAPPAHPEHVVTLVQTLPDDLVDRITPDLVGECLVLKISFVNSEIFSKGDRPNTYTFTKALAEDMLIKESGNLPVSIVRPSIVLSSLREPVKGWVDNWNGPNGIIAAVGKGIFRTMLGTGTKVADLVPVDTVINLMIVCAWRTHLRRGEGVVVYNCCTGQQNPITWSRFVKTSFKYMRKHPFSEVVWYPGGDITSNRLKHGTLSLLQHRAPALAMDLVSSATGKKPMMVRVQNKLEKAAACLEYFTTRQWAFADDNVQALCTSLSPEDRRTFDFNVRNIDWDAYIESYVLGIRRFLFKESPDTLPKSRSVLNRLHIVHILTQVATVFFLWRFLFSRSNTLRNIWRRVLELLTRAARLLAIA</sequence>
<dbReference type="CDD" id="cd05236">
    <property type="entry name" value="FAR-N_SDR_e"/>
    <property type="match status" value="1"/>
</dbReference>
<keyword evidence="4" id="KW-0472">Membrane</keyword>
<comment type="function">
    <text evidence="4">Catalyzes the reduction of fatty acyl-CoA to fatty alcohols.</text>
</comment>
<dbReference type="GO" id="GO:0005777">
    <property type="term" value="C:peroxisome"/>
    <property type="evidence" value="ECO:0007669"/>
    <property type="project" value="TreeGrafter"/>
</dbReference>
<dbReference type="CDD" id="cd09071">
    <property type="entry name" value="FAR_C"/>
    <property type="match status" value="1"/>
</dbReference>
<dbReference type="OrthoDB" id="429813at2759"/>